<evidence type="ECO:0000313" key="3">
    <source>
        <dbReference type="Proteomes" id="UP000789901"/>
    </source>
</evidence>
<comment type="caution">
    <text evidence="1">The sequence shown here is derived from an EMBL/GenBank/DDBJ whole genome shotgun (WGS) entry which is preliminary data.</text>
</comment>
<evidence type="ECO:0000313" key="1">
    <source>
        <dbReference type="EMBL" id="CAG8794036.1"/>
    </source>
</evidence>
<protein>
    <submittedName>
        <fullName evidence="1">33763_t:CDS:1</fullName>
    </submittedName>
    <submittedName>
        <fullName evidence="2">33764_t:CDS:1</fullName>
    </submittedName>
</protein>
<keyword evidence="3" id="KW-1185">Reference proteome</keyword>
<gene>
    <name evidence="1" type="ORF">GMARGA_LOCUS21706</name>
    <name evidence="2" type="ORF">GMARGA_LOCUS21707</name>
</gene>
<name>A0ABN7VR79_GIGMA</name>
<sequence length="132" mass="15507">MRNFIIEVIDEYHILKTLPSLYTEINFTNKPEFPWDFKKIREIELSIPITSSKELVTTTRKLQKFYFFCQLPQSWLKLSAKEQSLSVNPNKKLKLPTDLETFKKIIDKTLPDLSTDLPISDYKKVIPTIDAL</sequence>
<accession>A0ABN7VR79</accession>
<evidence type="ECO:0000313" key="2">
    <source>
        <dbReference type="EMBL" id="CAG8794037.1"/>
    </source>
</evidence>
<proteinExistence type="predicted"/>
<dbReference type="Proteomes" id="UP000789901">
    <property type="component" value="Unassembled WGS sequence"/>
</dbReference>
<dbReference type="EMBL" id="CAJVQB010020280">
    <property type="protein sequence ID" value="CAG8794036.1"/>
    <property type="molecule type" value="Genomic_DNA"/>
</dbReference>
<reference evidence="1 3" key="1">
    <citation type="submission" date="2021-06" db="EMBL/GenBank/DDBJ databases">
        <authorList>
            <person name="Kallberg Y."/>
            <person name="Tangrot J."/>
            <person name="Rosling A."/>
        </authorList>
    </citation>
    <scope>NUCLEOTIDE SEQUENCE [LARGE SCALE GENOMIC DNA]</scope>
    <source>
        <strain evidence="1 3">120-4 pot B 10/14</strain>
    </source>
</reference>
<dbReference type="EMBL" id="CAJVQB010020280">
    <property type="protein sequence ID" value="CAG8794037.1"/>
    <property type="molecule type" value="Genomic_DNA"/>
</dbReference>
<organism evidence="1 3">
    <name type="scientific">Gigaspora margarita</name>
    <dbReference type="NCBI Taxonomy" id="4874"/>
    <lineage>
        <taxon>Eukaryota</taxon>
        <taxon>Fungi</taxon>
        <taxon>Fungi incertae sedis</taxon>
        <taxon>Mucoromycota</taxon>
        <taxon>Glomeromycotina</taxon>
        <taxon>Glomeromycetes</taxon>
        <taxon>Diversisporales</taxon>
        <taxon>Gigasporaceae</taxon>
        <taxon>Gigaspora</taxon>
    </lineage>
</organism>